<dbReference type="Gene3D" id="3.40.50.450">
    <property type="match status" value="1"/>
</dbReference>
<evidence type="ECO:0000256" key="1">
    <source>
        <dbReference type="ARBA" id="ARBA00006525"/>
    </source>
</evidence>
<reference evidence="3" key="1">
    <citation type="submission" date="2020-09" db="EMBL/GenBank/DDBJ databases">
        <title>Bacillus faecalis sp. nov., a moderately halophilic bacterium isolated from cow faeces.</title>
        <authorList>
            <person name="Jiang L."/>
            <person name="Lee J."/>
        </authorList>
    </citation>
    <scope>NUCLEOTIDE SEQUENCE</scope>
    <source>
        <strain evidence="3">AGMB 02131</strain>
    </source>
</reference>
<evidence type="ECO:0000259" key="2">
    <source>
        <dbReference type="Pfam" id="PF02481"/>
    </source>
</evidence>
<organism evidence="3 4">
    <name type="scientific">Peribacillus faecalis</name>
    <dbReference type="NCBI Taxonomy" id="2772559"/>
    <lineage>
        <taxon>Bacteria</taxon>
        <taxon>Bacillati</taxon>
        <taxon>Bacillota</taxon>
        <taxon>Bacilli</taxon>
        <taxon>Bacillales</taxon>
        <taxon>Bacillaceae</taxon>
        <taxon>Peribacillus</taxon>
    </lineage>
</organism>
<comment type="similarity">
    <text evidence="1">Belongs to the DprA/Smf family.</text>
</comment>
<gene>
    <name evidence="3" type="primary">dprA</name>
    <name evidence="3" type="ORF">IEO70_14000</name>
</gene>
<comment type="caution">
    <text evidence="3">The sequence shown here is derived from an EMBL/GenBank/DDBJ whole genome shotgun (WGS) entry which is preliminary data.</text>
</comment>
<dbReference type="EMBL" id="JACXSI010000034">
    <property type="protein sequence ID" value="MBD3109457.1"/>
    <property type="molecule type" value="Genomic_DNA"/>
</dbReference>
<dbReference type="NCBIfam" id="TIGR00732">
    <property type="entry name" value="dprA"/>
    <property type="match status" value="1"/>
</dbReference>
<dbReference type="GO" id="GO:0009294">
    <property type="term" value="P:DNA-mediated transformation"/>
    <property type="evidence" value="ECO:0007669"/>
    <property type="project" value="InterPro"/>
</dbReference>
<dbReference type="InterPro" id="IPR057666">
    <property type="entry name" value="DrpA_SLOG"/>
</dbReference>
<dbReference type="SUPFAM" id="SSF102405">
    <property type="entry name" value="MCP/YpsA-like"/>
    <property type="match status" value="1"/>
</dbReference>
<proteinExistence type="inferred from homology"/>
<keyword evidence="4" id="KW-1185">Reference proteome</keyword>
<evidence type="ECO:0000313" key="3">
    <source>
        <dbReference type="EMBL" id="MBD3109457.1"/>
    </source>
</evidence>
<dbReference type="InterPro" id="IPR003488">
    <property type="entry name" value="DprA"/>
</dbReference>
<dbReference type="PANTHER" id="PTHR43022">
    <property type="entry name" value="PROTEIN SMF"/>
    <property type="match status" value="1"/>
</dbReference>
<sequence>MEEFRRRLLLLQHCRGIGWKTFFLILKEDPLLKSLFKKKRYEWQALFPQLKPNQLSLFYDDLHSINIIQKIELYEENDILFLTYFDELYPDRLRHIYNPPWVIYAKGRLSMLQKENALAVVGMREATVYGQEVIDRLLPPLIRRGCCIISGLAAGIDTLAHRSALGHGGSTIAVLGGGLFHIYPKDNTSLALKMMKEQLVISEYTPFTKPERWMFPMRNRLISGLSDGVLVVEAKMKSGSLITAQHALEQGKNVFAVPGKITDNTSVGTNFLIQEGAKPVMHHEDILSEMRFSIQNS</sequence>
<dbReference type="RefSeq" id="WP_190998988.1">
    <property type="nucleotide sequence ID" value="NZ_JACXSI010000034.1"/>
</dbReference>
<accession>A0A927CXC3</accession>
<feature type="domain" description="Smf/DprA SLOG" evidence="2">
    <location>
        <begin position="81"/>
        <end position="290"/>
    </location>
</feature>
<evidence type="ECO:0000313" key="4">
    <source>
        <dbReference type="Proteomes" id="UP000602076"/>
    </source>
</evidence>
<dbReference type="Proteomes" id="UP000602076">
    <property type="component" value="Unassembled WGS sequence"/>
</dbReference>
<dbReference type="Pfam" id="PF02481">
    <property type="entry name" value="DNA_processg_A"/>
    <property type="match status" value="1"/>
</dbReference>
<dbReference type="PANTHER" id="PTHR43022:SF1">
    <property type="entry name" value="PROTEIN SMF"/>
    <property type="match status" value="1"/>
</dbReference>
<name>A0A927CXC3_9BACI</name>
<dbReference type="AlphaFoldDB" id="A0A927CXC3"/>
<protein>
    <submittedName>
        <fullName evidence="3">DNA-protecting protein DprA</fullName>
    </submittedName>
</protein>